<sequence>MVLFQISLCILRKWDVQFLYWIPYRVISLYAVIDLFTLSCRVINNNELVYHQIDNLEIKKDDEQAINWANKLVEKED</sequence>
<dbReference type="AlphaFoldDB" id="A0A4R5C6P1"/>
<reference evidence="1 2" key="1">
    <citation type="submission" date="2019-03" db="EMBL/GenBank/DDBJ databases">
        <title>Flavobacterium AR-3-4 sp. nov. isolated from arctic soil.</title>
        <authorList>
            <person name="Chaudhary D.K."/>
        </authorList>
    </citation>
    <scope>NUCLEOTIDE SEQUENCE [LARGE SCALE GENOMIC DNA]</scope>
    <source>
        <strain evidence="1 2">AR-3-4</strain>
    </source>
</reference>
<comment type="caution">
    <text evidence="1">The sequence shown here is derived from an EMBL/GenBank/DDBJ whole genome shotgun (WGS) entry which is preliminary data.</text>
</comment>
<gene>
    <name evidence="1" type="ORF">E0F76_16015</name>
</gene>
<dbReference type="EMBL" id="SMFK01000014">
    <property type="protein sequence ID" value="TDD94735.1"/>
    <property type="molecule type" value="Genomic_DNA"/>
</dbReference>
<protein>
    <submittedName>
        <fullName evidence="1">Uncharacterized protein</fullName>
    </submittedName>
</protein>
<accession>A0A4R5C6P1</accession>
<dbReference type="Proteomes" id="UP000295479">
    <property type="component" value="Unassembled WGS sequence"/>
</dbReference>
<keyword evidence="2" id="KW-1185">Reference proteome</keyword>
<organism evidence="1 2">
    <name type="scientific">Flavobacterium cellulosilyticum</name>
    <dbReference type="NCBI Taxonomy" id="2541731"/>
    <lineage>
        <taxon>Bacteria</taxon>
        <taxon>Pseudomonadati</taxon>
        <taxon>Bacteroidota</taxon>
        <taxon>Flavobacteriia</taxon>
        <taxon>Flavobacteriales</taxon>
        <taxon>Flavobacteriaceae</taxon>
        <taxon>Flavobacterium</taxon>
    </lineage>
</organism>
<name>A0A4R5C6P1_9FLAO</name>
<evidence type="ECO:0000313" key="2">
    <source>
        <dbReference type="Proteomes" id="UP000295479"/>
    </source>
</evidence>
<dbReference type="RefSeq" id="WP_132008424.1">
    <property type="nucleotide sequence ID" value="NZ_SMFK01000014.1"/>
</dbReference>
<evidence type="ECO:0000313" key="1">
    <source>
        <dbReference type="EMBL" id="TDD94735.1"/>
    </source>
</evidence>
<proteinExistence type="predicted"/>